<reference evidence="1" key="1">
    <citation type="submission" date="2020-11" db="EMBL/GenBank/DDBJ databases">
        <authorList>
            <person name="Tran Van P."/>
        </authorList>
    </citation>
    <scope>NUCLEOTIDE SEQUENCE</scope>
</reference>
<organism evidence="1">
    <name type="scientific">Timema poppense</name>
    <name type="common">Walking stick</name>
    <dbReference type="NCBI Taxonomy" id="170557"/>
    <lineage>
        <taxon>Eukaryota</taxon>
        <taxon>Metazoa</taxon>
        <taxon>Ecdysozoa</taxon>
        <taxon>Arthropoda</taxon>
        <taxon>Hexapoda</taxon>
        <taxon>Insecta</taxon>
        <taxon>Pterygota</taxon>
        <taxon>Neoptera</taxon>
        <taxon>Polyneoptera</taxon>
        <taxon>Phasmatodea</taxon>
        <taxon>Timematodea</taxon>
        <taxon>Timematoidea</taxon>
        <taxon>Timematidae</taxon>
        <taxon>Timema</taxon>
    </lineage>
</organism>
<dbReference type="EMBL" id="OD066943">
    <property type="protein sequence ID" value="CAD7421868.1"/>
    <property type="molecule type" value="Genomic_DNA"/>
</dbReference>
<dbReference type="AlphaFoldDB" id="A0A7R9DWC2"/>
<proteinExistence type="predicted"/>
<sequence>MTCGWVVAGTMTIGIGPTLGRSSRMWAGSLFGRTTSLAPIMTASTCIVGPKNRKCSTWTDSATRHMGLSVRKH</sequence>
<protein>
    <submittedName>
        <fullName evidence="1">Uncharacterized protein</fullName>
    </submittedName>
</protein>
<accession>A0A7R9DWC2</accession>
<gene>
    <name evidence="1" type="ORF">TPSB3V08_LOCUS15283</name>
</gene>
<name>A0A7R9DWC2_TIMPO</name>
<evidence type="ECO:0000313" key="1">
    <source>
        <dbReference type="EMBL" id="CAD7421868.1"/>
    </source>
</evidence>